<proteinExistence type="predicted"/>
<protein>
    <submittedName>
        <fullName evidence="1">Uncharacterized protein</fullName>
    </submittedName>
</protein>
<evidence type="ECO:0000313" key="1">
    <source>
        <dbReference type="EMBL" id="OAP08586.1"/>
    </source>
</evidence>
<reference evidence="2" key="1">
    <citation type="journal article" date="2016" name="Proc. Natl. Acad. Sci. U.S.A.">
        <title>Chromosome-level assembly of Arabidopsis thaliana Ler reveals the extent of translocation and inversion polymorphisms.</title>
        <authorList>
            <person name="Zapata L."/>
            <person name="Ding J."/>
            <person name="Willing E.M."/>
            <person name="Hartwig B."/>
            <person name="Bezdan D."/>
            <person name="Jiao W.B."/>
            <person name="Patel V."/>
            <person name="Velikkakam James G."/>
            <person name="Koornneef M."/>
            <person name="Ossowski S."/>
            <person name="Schneeberger K."/>
        </authorList>
    </citation>
    <scope>NUCLEOTIDE SEQUENCE [LARGE SCALE GENOMIC DNA]</scope>
    <source>
        <strain evidence="2">cv. Landsberg erecta</strain>
    </source>
</reference>
<dbReference type="Proteomes" id="UP000078284">
    <property type="component" value="Chromosome 2"/>
</dbReference>
<comment type="caution">
    <text evidence="1">The sequence shown here is derived from an EMBL/GenBank/DDBJ whole genome shotgun (WGS) entry which is preliminary data.</text>
</comment>
<accession>A0A178VRW8</accession>
<organism evidence="1 2">
    <name type="scientific">Arabidopsis thaliana</name>
    <name type="common">Mouse-ear cress</name>
    <dbReference type="NCBI Taxonomy" id="3702"/>
    <lineage>
        <taxon>Eukaryota</taxon>
        <taxon>Viridiplantae</taxon>
        <taxon>Streptophyta</taxon>
        <taxon>Embryophyta</taxon>
        <taxon>Tracheophyta</taxon>
        <taxon>Spermatophyta</taxon>
        <taxon>Magnoliopsida</taxon>
        <taxon>eudicotyledons</taxon>
        <taxon>Gunneridae</taxon>
        <taxon>Pentapetalae</taxon>
        <taxon>rosids</taxon>
        <taxon>malvids</taxon>
        <taxon>Brassicales</taxon>
        <taxon>Brassicaceae</taxon>
        <taxon>Camelineae</taxon>
        <taxon>Arabidopsis</taxon>
    </lineage>
</organism>
<gene>
    <name evidence="1" type="ordered locus">AXX17_At2g01010</name>
</gene>
<dbReference type="AlphaFoldDB" id="A0A178VRW8"/>
<evidence type="ECO:0000313" key="2">
    <source>
        <dbReference type="Proteomes" id="UP000078284"/>
    </source>
</evidence>
<sequence>MNRSPEHIFGSPEIDYSDVSTGYLEDALIESGERSKRRRLLFEDPSKSFNDDDSQNDWGLHESYSCLNSQFVTPHVNTGETYFWFIIIKALAYYY</sequence>
<dbReference type="EMBL" id="LUHQ01000002">
    <property type="protein sequence ID" value="OAP08586.1"/>
    <property type="molecule type" value="Genomic_DNA"/>
</dbReference>
<name>A0A178VRW8_ARATH</name>